<dbReference type="SMART" id="SM00798">
    <property type="entry name" value="AICARFT_IMPCHas"/>
    <property type="match status" value="1"/>
</dbReference>
<dbReference type="PANTHER" id="PTHR11692">
    <property type="entry name" value="BIFUNCTIONAL PURINE BIOSYNTHESIS PROTEIN PURH"/>
    <property type="match status" value="1"/>
</dbReference>
<dbReference type="FunFam" id="3.40.50.1380:FF:000001">
    <property type="entry name" value="Bifunctional purine biosynthesis protein PurH"/>
    <property type="match status" value="1"/>
</dbReference>
<comment type="pathway">
    <text evidence="2">Purine metabolism; IMP biosynthesis via de novo pathway; 5-formamido-1-(5-phospho-D-ribosyl)imidazole-4-carboxamide from 5-amino-1-(5-phospho-D-ribosyl)imidazole-4-carboxamide (10-formyl THF route): step 1/1.</text>
</comment>
<comment type="similarity">
    <text evidence="3">Belongs to the PurH family.</text>
</comment>
<comment type="pathway">
    <text evidence="1">Purine metabolism; IMP biosynthesis via de novo pathway; IMP from 5-formamido-1-(5-phospho-D-ribosyl)imidazole-4-carboxamide: step 1/1.</text>
</comment>
<dbReference type="Gene3D" id="3.40.140.20">
    <property type="match status" value="1"/>
</dbReference>
<evidence type="ECO:0000259" key="8">
    <source>
        <dbReference type="PROSITE" id="PS51855"/>
    </source>
</evidence>
<evidence type="ECO:0000256" key="2">
    <source>
        <dbReference type="ARBA" id="ARBA00004954"/>
    </source>
</evidence>
<dbReference type="GO" id="GO:0005829">
    <property type="term" value="C:cytosol"/>
    <property type="evidence" value="ECO:0007669"/>
    <property type="project" value="TreeGrafter"/>
</dbReference>
<accession>A0A382I2I6</accession>
<dbReference type="GO" id="GO:0006189">
    <property type="term" value="P:'de novo' IMP biosynthetic process"/>
    <property type="evidence" value="ECO:0007669"/>
    <property type="project" value="UniProtKB-UniPathway"/>
</dbReference>
<reference evidence="9" key="1">
    <citation type="submission" date="2018-05" db="EMBL/GenBank/DDBJ databases">
        <authorList>
            <person name="Lanie J.A."/>
            <person name="Ng W.-L."/>
            <person name="Kazmierczak K.M."/>
            <person name="Andrzejewski T.M."/>
            <person name="Davidsen T.M."/>
            <person name="Wayne K.J."/>
            <person name="Tettelin H."/>
            <person name="Glass J.I."/>
            <person name="Rusch D."/>
            <person name="Podicherti R."/>
            <person name="Tsui H.-C.T."/>
            <person name="Winkler M.E."/>
        </authorList>
    </citation>
    <scope>NUCLEOTIDE SEQUENCE</scope>
</reference>
<dbReference type="InterPro" id="IPR036914">
    <property type="entry name" value="MGS-like_dom_sf"/>
</dbReference>
<dbReference type="NCBIfam" id="NF002049">
    <property type="entry name" value="PRK00881.1"/>
    <property type="match status" value="1"/>
</dbReference>
<dbReference type="SUPFAM" id="SSF52335">
    <property type="entry name" value="Methylglyoxal synthase-like"/>
    <property type="match status" value="1"/>
</dbReference>
<keyword evidence="5" id="KW-0658">Purine biosynthesis</keyword>
<proteinExistence type="inferred from homology"/>
<evidence type="ECO:0000256" key="5">
    <source>
        <dbReference type="ARBA" id="ARBA00022755"/>
    </source>
</evidence>
<gene>
    <name evidence="9" type="ORF">METZ01_LOCUS246622</name>
</gene>
<keyword evidence="4" id="KW-0808">Transferase</keyword>
<dbReference type="GO" id="GO:0003937">
    <property type="term" value="F:IMP cyclohydrolase activity"/>
    <property type="evidence" value="ECO:0007669"/>
    <property type="project" value="InterPro"/>
</dbReference>
<dbReference type="CDD" id="cd01421">
    <property type="entry name" value="IMPCH"/>
    <property type="match status" value="1"/>
</dbReference>
<protein>
    <recommendedName>
        <fullName evidence="8">MGS-like domain-containing protein</fullName>
    </recommendedName>
</protein>
<evidence type="ECO:0000256" key="1">
    <source>
        <dbReference type="ARBA" id="ARBA00004844"/>
    </source>
</evidence>
<dbReference type="PANTHER" id="PTHR11692:SF0">
    <property type="entry name" value="BIFUNCTIONAL PURINE BIOSYNTHESIS PROTEIN ATIC"/>
    <property type="match status" value="1"/>
</dbReference>
<feature type="non-terminal residue" evidence="9">
    <location>
        <position position="1"/>
    </location>
</feature>
<dbReference type="InterPro" id="IPR011607">
    <property type="entry name" value="MGS-like_dom"/>
</dbReference>
<keyword evidence="7" id="KW-0511">Multifunctional enzyme</keyword>
<dbReference type="GO" id="GO:0004643">
    <property type="term" value="F:phosphoribosylaminoimidazolecarboxamide formyltransferase activity"/>
    <property type="evidence" value="ECO:0007669"/>
    <property type="project" value="InterPro"/>
</dbReference>
<evidence type="ECO:0000256" key="4">
    <source>
        <dbReference type="ARBA" id="ARBA00022679"/>
    </source>
</evidence>
<dbReference type="InterPro" id="IPR016193">
    <property type="entry name" value="Cytidine_deaminase-like"/>
</dbReference>
<evidence type="ECO:0000256" key="7">
    <source>
        <dbReference type="ARBA" id="ARBA00023268"/>
    </source>
</evidence>
<feature type="domain" description="MGS-like" evidence="8">
    <location>
        <begin position="6"/>
        <end position="153"/>
    </location>
</feature>
<evidence type="ECO:0000256" key="3">
    <source>
        <dbReference type="ARBA" id="ARBA00007667"/>
    </source>
</evidence>
<organism evidence="9">
    <name type="scientific">marine metagenome</name>
    <dbReference type="NCBI Taxonomy" id="408172"/>
    <lineage>
        <taxon>unclassified sequences</taxon>
        <taxon>metagenomes</taxon>
        <taxon>ecological metagenomes</taxon>
    </lineage>
</organism>
<dbReference type="SMART" id="SM00851">
    <property type="entry name" value="MGS"/>
    <property type="match status" value="1"/>
</dbReference>
<dbReference type="AlphaFoldDB" id="A0A382I2I6"/>
<sequence length="401" mass="45834">VGNKQDKMKKIKQALISVSDKNKLKLILKTLKKFKIKIISSGGTYKEIKKLGYKCNEVSKFTNSSEILEGRVKTLHPKIHAGILNKRNNKSHKKQMRLKKYENIDLVIVNFYPFEKTLAKTKNHKNIIENIDIGGPALVRAAAKNYNDVTVITSIEQYNELIEELQKNKGSTNIEFRQKLSEEAFEQTAYYDSIVTNYFTNRTKNIFPKRKLIYGNLIEKLRYGENPHQEAAIYSYNNSLDIVQLHGKKLSYNNYNDLYSALNISKTLPKNLGTVIVKHANPCGVSIHKDKVESYKKALACDPVSAFGGIVSCNFKVSKRLAIELNKIFFEIIIGSGFDKEAITILKKKKNIRIIDASNLKIKNLHNVISNFNSLMFQSPDNKNFSKKNLRIVSKKKPNKQ</sequence>
<keyword evidence="6" id="KW-0378">Hydrolase</keyword>
<dbReference type="InterPro" id="IPR024051">
    <property type="entry name" value="AICAR_Tfase_dup_dom_sf"/>
</dbReference>
<dbReference type="Gene3D" id="3.40.50.1380">
    <property type="entry name" value="Methylglyoxal synthase-like domain"/>
    <property type="match status" value="1"/>
</dbReference>
<dbReference type="EMBL" id="UINC01064779">
    <property type="protein sequence ID" value="SVB93768.1"/>
    <property type="molecule type" value="Genomic_DNA"/>
</dbReference>
<name>A0A382I2I6_9ZZZZ</name>
<dbReference type="UniPathway" id="UPA00074">
    <property type="reaction ID" value="UER00133"/>
</dbReference>
<dbReference type="SUPFAM" id="SSF53927">
    <property type="entry name" value="Cytidine deaminase-like"/>
    <property type="match status" value="1"/>
</dbReference>
<evidence type="ECO:0000313" key="9">
    <source>
        <dbReference type="EMBL" id="SVB93768.1"/>
    </source>
</evidence>
<dbReference type="InterPro" id="IPR002695">
    <property type="entry name" value="PurH-like"/>
</dbReference>
<feature type="non-terminal residue" evidence="9">
    <location>
        <position position="401"/>
    </location>
</feature>
<dbReference type="Pfam" id="PF01808">
    <property type="entry name" value="AICARFT_IMPCHas"/>
    <property type="match status" value="1"/>
</dbReference>
<dbReference type="Pfam" id="PF02142">
    <property type="entry name" value="MGS"/>
    <property type="match status" value="1"/>
</dbReference>
<evidence type="ECO:0000256" key="6">
    <source>
        <dbReference type="ARBA" id="ARBA00022801"/>
    </source>
</evidence>
<dbReference type="PROSITE" id="PS51855">
    <property type="entry name" value="MGS"/>
    <property type="match status" value="1"/>
</dbReference>